<keyword evidence="6 10" id="KW-0067">ATP-binding</keyword>
<dbReference type="InterPro" id="IPR003593">
    <property type="entry name" value="AAA+_ATPase"/>
</dbReference>
<evidence type="ECO:0000313" key="11">
    <source>
        <dbReference type="Proteomes" id="UP000002162"/>
    </source>
</evidence>
<evidence type="ECO:0000256" key="2">
    <source>
        <dbReference type="ARBA" id="ARBA00005417"/>
    </source>
</evidence>
<dbReference type="GO" id="GO:0016887">
    <property type="term" value="F:ATP hydrolysis activity"/>
    <property type="evidence" value="ECO:0007669"/>
    <property type="project" value="InterPro"/>
</dbReference>
<evidence type="ECO:0000256" key="4">
    <source>
        <dbReference type="ARBA" id="ARBA00022475"/>
    </source>
</evidence>
<dbReference type="Gene3D" id="3.40.50.300">
    <property type="entry name" value="P-loop containing nucleotide triphosphate hydrolases"/>
    <property type="match status" value="1"/>
</dbReference>
<evidence type="ECO:0000259" key="9">
    <source>
        <dbReference type="PROSITE" id="PS50893"/>
    </source>
</evidence>
<keyword evidence="4" id="KW-1003">Cell membrane</keyword>
<evidence type="ECO:0000256" key="5">
    <source>
        <dbReference type="ARBA" id="ARBA00022741"/>
    </source>
</evidence>
<dbReference type="InterPro" id="IPR017871">
    <property type="entry name" value="ABC_transporter-like_CS"/>
</dbReference>
<dbReference type="SMART" id="SM00382">
    <property type="entry name" value="AAA"/>
    <property type="match status" value="1"/>
</dbReference>
<dbReference type="GeneID" id="29672427"/>
<feature type="domain" description="ABC transporter" evidence="9">
    <location>
        <begin position="27"/>
        <end position="260"/>
    </location>
</feature>
<comment type="subcellular location">
    <subcellularLocation>
        <location evidence="1">Cell membrane</location>
    </subcellularLocation>
</comment>
<dbReference type="PROSITE" id="PS00211">
    <property type="entry name" value="ABC_TRANSPORTER_1"/>
    <property type="match status" value="1"/>
</dbReference>
<dbReference type="PROSITE" id="PS50893">
    <property type="entry name" value="ABC_TRANSPORTER_2"/>
    <property type="match status" value="1"/>
</dbReference>
<keyword evidence="5" id="KW-0547">Nucleotide-binding</keyword>
<name>A0A2C9DZ20_UREP2</name>
<dbReference type="InterPro" id="IPR015856">
    <property type="entry name" value="ABC_transpr_CbiO/EcfA_su"/>
</dbReference>
<dbReference type="PANTHER" id="PTHR43553">
    <property type="entry name" value="HEAVY METAL TRANSPORTER"/>
    <property type="match status" value="1"/>
</dbReference>
<dbReference type="NCBIfam" id="TIGR04520">
    <property type="entry name" value="ECF_ATPase_1"/>
    <property type="match status" value="1"/>
</dbReference>
<comment type="similarity">
    <text evidence="2">Belongs to the ABC transporter superfamily.</text>
</comment>
<dbReference type="RefSeq" id="WP_006688425.1">
    <property type="nucleotide sequence ID" value="NC_010503.1"/>
</dbReference>
<dbReference type="GO" id="GO:0005524">
    <property type="term" value="F:ATP binding"/>
    <property type="evidence" value="ECO:0007669"/>
    <property type="project" value="UniProtKB-KW"/>
</dbReference>
<dbReference type="GO" id="GO:0042626">
    <property type="term" value="F:ATPase-coupled transmembrane transporter activity"/>
    <property type="evidence" value="ECO:0007669"/>
    <property type="project" value="TreeGrafter"/>
</dbReference>
<dbReference type="Proteomes" id="UP000002162">
    <property type="component" value="Chromosome"/>
</dbReference>
<dbReference type="Pfam" id="PF00005">
    <property type="entry name" value="ABC_tran"/>
    <property type="match status" value="1"/>
</dbReference>
<dbReference type="GO" id="GO:0043190">
    <property type="term" value="C:ATP-binding cassette (ABC) transporter complex"/>
    <property type="evidence" value="ECO:0007669"/>
    <property type="project" value="TreeGrafter"/>
</dbReference>
<dbReference type="KEGG" id="upa:UPA3_0577"/>
<dbReference type="PANTHER" id="PTHR43553:SF24">
    <property type="entry name" value="ENERGY-COUPLING FACTOR TRANSPORTER ATP-BINDING PROTEIN ECFA1"/>
    <property type="match status" value="1"/>
</dbReference>
<dbReference type="InterPro" id="IPR027417">
    <property type="entry name" value="P-loop_NTPase"/>
</dbReference>
<keyword evidence="8" id="KW-0472">Membrane</keyword>
<dbReference type="InterPro" id="IPR030947">
    <property type="entry name" value="EcfA_1"/>
</dbReference>
<sequence>MSHNDKNTHNYQISSLDKIINDSSVAIEFENVYFAYTEERMILKNVSFTINDNEYVCVIGHNGSGKSTISKVLTGLLKPKSGVIKLFGIEISAANLKYLRNNIGIVFQNPDNQFVGITAEDDIAFGLENRKVPPNKMWDIINDAAVATGIEDLLKKESLELSGGQKQRVAIASVLAINPKVIIFDESTSMLDPKGKNELKELMVSLRDVAKKTIISITHDMEEVVKADKVIVMSNGEVQYIGTPQEIFANEERLLKMQLDIPFTLKLAKTLKEKGLKIDLTLNNEELIEKICKN</sequence>
<dbReference type="NCBIfam" id="NF010167">
    <property type="entry name" value="PRK13648.1"/>
    <property type="match status" value="1"/>
</dbReference>
<keyword evidence="10" id="KW-0378">Hydrolase</keyword>
<evidence type="ECO:0000256" key="3">
    <source>
        <dbReference type="ARBA" id="ARBA00022448"/>
    </source>
</evidence>
<evidence type="ECO:0000256" key="6">
    <source>
        <dbReference type="ARBA" id="ARBA00022840"/>
    </source>
</evidence>
<evidence type="ECO:0000313" key="10">
    <source>
        <dbReference type="EMBL" id="ACA33246.1"/>
    </source>
</evidence>
<dbReference type="FunFam" id="3.40.50.300:FF:000224">
    <property type="entry name" value="Energy-coupling factor transporter ATP-binding protein EcfA"/>
    <property type="match status" value="1"/>
</dbReference>
<dbReference type="SUPFAM" id="SSF52540">
    <property type="entry name" value="P-loop containing nucleoside triphosphate hydrolases"/>
    <property type="match status" value="1"/>
</dbReference>
<organism evidence="10 11">
    <name type="scientific">Ureaplasma parvum serovar 3 (strain ATCC 27815 / 27 / NCTC 11736)</name>
    <dbReference type="NCBI Taxonomy" id="505682"/>
    <lineage>
        <taxon>Bacteria</taxon>
        <taxon>Bacillati</taxon>
        <taxon>Mycoplasmatota</taxon>
        <taxon>Mycoplasmoidales</taxon>
        <taxon>Mycoplasmoidaceae</taxon>
        <taxon>Ureaplasma</taxon>
    </lineage>
</organism>
<dbReference type="SMR" id="A0A2C9DZ20"/>
<proteinExistence type="inferred from homology"/>
<evidence type="ECO:0000256" key="1">
    <source>
        <dbReference type="ARBA" id="ARBA00004236"/>
    </source>
</evidence>
<dbReference type="EC" id="3.6.3.-" evidence="10"/>
<keyword evidence="7" id="KW-1278">Translocase</keyword>
<accession>A0A2C9DZ20</accession>
<protein>
    <submittedName>
        <fullName evidence="10">Cobalt import ATP-binding protein CbiO 2</fullName>
        <ecNumber evidence="10">3.6.3.-</ecNumber>
    </submittedName>
</protein>
<keyword evidence="3" id="KW-0813">Transport</keyword>
<dbReference type="EMBL" id="CP000942">
    <property type="protein sequence ID" value="ACA33246.1"/>
    <property type="molecule type" value="Genomic_DNA"/>
</dbReference>
<evidence type="ECO:0000256" key="8">
    <source>
        <dbReference type="ARBA" id="ARBA00023136"/>
    </source>
</evidence>
<evidence type="ECO:0000256" key="7">
    <source>
        <dbReference type="ARBA" id="ARBA00022967"/>
    </source>
</evidence>
<dbReference type="AlphaFoldDB" id="A0A2C9DZ20"/>
<dbReference type="InterPro" id="IPR050095">
    <property type="entry name" value="ECF_ABC_transporter_ATP-bd"/>
</dbReference>
<dbReference type="HOGENOM" id="CLU_000604_1_22_14"/>
<reference evidence="10 11" key="1">
    <citation type="submission" date="2008-02" db="EMBL/GenBank/DDBJ databases">
        <title>Genome sequence of Ureaplasma parvum serovar 3.</title>
        <authorList>
            <person name="Methe B.A."/>
            <person name="Glass J."/>
            <person name="Waites K."/>
            <person name="Shrivastava S."/>
        </authorList>
    </citation>
    <scope>NUCLEOTIDE SEQUENCE [LARGE SCALE GENOMIC DNA]</scope>
    <source>
        <strain evidence="11">ATCC 27815 / 27 / NCTC 11736</strain>
    </source>
</reference>
<dbReference type="CDD" id="cd03225">
    <property type="entry name" value="ABC_cobalt_CbiO_domain1"/>
    <property type="match status" value="1"/>
</dbReference>
<dbReference type="InterPro" id="IPR003439">
    <property type="entry name" value="ABC_transporter-like_ATP-bd"/>
</dbReference>
<gene>
    <name evidence="10" type="ordered locus">UPA3_0577</name>
</gene>